<reference evidence="1 2" key="1">
    <citation type="journal article" date="2015" name="Microbiome">
        <title>Genomic resolution of linkages in carbon, nitrogen, and sulfur cycling among widespread estuary sediment bacteria.</title>
        <authorList>
            <person name="Baker B.J."/>
            <person name="Lazar C.S."/>
            <person name="Teske A.P."/>
            <person name="Dick G.J."/>
        </authorList>
    </citation>
    <scope>NUCLEOTIDE SEQUENCE [LARGE SCALE GENOMIC DNA]</scope>
    <source>
        <strain evidence="1">DG_78</strain>
    </source>
</reference>
<dbReference type="Proteomes" id="UP000051012">
    <property type="component" value="Unassembled WGS sequence"/>
</dbReference>
<organism evidence="1 2">
    <name type="scientific">candidate division TA06 bacterium DG_78</name>
    <dbReference type="NCBI Taxonomy" id="1703772"/>
    <lineage>
        <taxon>Bacteria</taxon>
        <taxon>Bacteria division TA06</taxon>
    </lineage>
</organism>
<protein>
    <submittedName>
        <fullName evidence="1">Uncharacterized protein</fullName>
    </submittedName>
</protein>
<accession>A0A0S7YHP3</accession>
<proteinExistence type="predicted"/>
<dbReference type="EMBL" id="LJNI01000030">
    <property type="protein sequence ID" value="KPJ73737.1"/>
    <property type="molecule type" value="Genomic_DNA"/>
</dbReference>
<sequence>MVNKVVVHYVDGKIEKGYTSDFQPQKDMFHLVVDEAGREKSKPVKIDDLKAVFFVKELKGKYQDVPEAKKTFEDEEFKDKKLVGKKIKVVFTDGEILYGITFGYSQQRRGFFFNPIDPDSNNERIFAIWSAVKDMQIL</sequence>
<name>A0A0S7YHP3_UNCT6</name>
<dbReference type="Pfam" id="PF22478">
    <property type="entry name" value="DUF6982"/>
    <property type="match status" value="1"/>
</dbReference>
<evidence type="ECO:0000313" key="2">
    <source>
        <dbReference type="Proteomes" id="UP000051012"/>
    </source>
</evidence>
<gene>
    <name evidence="1" type="ORF">AMJ52_03325</name>
</gene>
<evidence type="ECO:0000313" key="1">
    <source>
        <dbReference type="EMBL" id="KPJ73737.1"/>
    </source>
</evidence>
<comment type="caution">
    <text evidence="1">The sequence shown here is derived from an EMBL/GenBank/DDBJ whole genome shotgun (WGS) entry which is preliminary data.</text>
</comment>
<dbReference type="InterPro" id="IPR054251">
    <property type="entry name" value="DUF6982"/>
</dbReference>
<dbReference type="AlphaFoldDB" id="A0A0S7YHP3"/>